<evidence type="ECO:0000256" key="2">
    <source>
        <dbReference type="ARBA" id="ARBA00022527"/>
    </source>
</evidence>
<keyword evidence="5 9" id="KW-0418">Kinase</keyword>
<dbReference type="AlphaFoldDB" id="A0A5B6X593"/>
<dbReference type="GO" id="GO:0005524">
    <property type="term" value="F:ATP binding"/>
    <property type="evidence" value="ECO:0007669"/>
    <property type="project" value="UniProtKB-KW"/>
</dbReference>
<comment type="catalytic activity">
    <reaction evidence="7">
        <text>L-threonyl-[protein] + ATP = O-phospho-L-threonyl-[protein] + ADP + H(+)</text>
        <dbReference type="Rhea" id="RHEA:46608"/>
        <dbReference type="Rhea" id="RHEA-COMP:11060"/>
        <dbReference type="Rhea" id="RHEA-COMP:11605"/>
        <dbReference type="ChEBI" id="CHEBI:15378"/>
        <dbReference type="ChEBI" id="CHEBI:30013"/>
        <dbReference type="ChEBI" id="CHEBI:30616"/>
        <dbReference type="ChEBI" id="CHEBI:61977"/>
        <dbReference type="ChEBI" id="CHEBI:456216"/>
        <dbReference type="EC" id="2.7.11.1"/>
    </reaction>
</comment>
<evidence type="ECO:0000256" key="8">
    <source>
        <dbReference type="ARBA" id="ARBA00048679"/>
    </source>
</evidence>
<dbReference type="InterPro" id="IPR011009">
    <property type="entry name" value="Kinase-like_dom_sf"/>
</dbReference>
<reference evidence="10" key="1">
    <citation type="journal article" date="2019" name="Plant Biotechnol. J.">
        <title>Genome sequencing of the Australian wild diploid species Gossypium australe highlights disease resistance and delayed gland morphogenesis.</title>
        <authorList>
            <person name="Cai Y."/>
            <person name="Cai X."/>
            <person name="Wang Q."/>
            <person name="Wang P."/>
            <person name="Zhang Y."/>
            <person name="Cai C."/>
            <person name="Xu Y."/>
            <person name="Wang K."/>
            <person name="Zhou Z."/>
            <person name="Wang C."/>
            <person name="Geng S."/>
            <person name="Li B."/>
            <person name="Dong Q."/>
            <person name="Hou Y."/>
            <person name="Wang H."/>
            <person name="Ai P."/>
            <person name="Liu Z."/>
            <person name="Yi F."/>
            <person name="Sun M."/>
            <person name="An G."/>
            <person name="Cheng J."/>
            <person name="Zhang Y."/>
            <person name="Shi Q."/>
            <person name="Xie Y."/>
            <person name="Shi X."/>
            <person name="Chang Y."/>
            <person name="Huang F."/>
            <person name="Chen Y."/>
            <person name="Hong S."/>
            <person name="Mi L."/>
            <person name="Sun Q."/>
            <person name="Zhang L."/>
            <person name="Zhou B."/>
            <person name="Peng R."/>
            <person name="Zhang X."/>
            <person name="Liu F."/>
        </authorList>
    </citation>
    <scope>NUCLEOTIDE SEQUENCE [LARGE SCALE GENOMIC DNA]</scope>
    <source>
        <strain evidence="10">cv. PA1801</strain>
    </source>
</reference>
<evidence type="ECO:0000256" key="6">
    <source>
        <dbReference type="ARBA" id="ARBA00022840"/>
    </source>
</evidence>
<keyword evidence="2" id="KW-0723">Serine/threonine-protein kinase</keyword>
<evidence type="ECO:0000313" key="10">
    <source>
        <dbReference type="Proteomes" id="UP000325315"/>
    </source>
</evidence>
<sequence length="108" mass="12043">MDKDYNCYSHLSLSTKKNKLVVDIPEPEVELRAEPTNARSSSFVGTREYLAPEVIPGLGHGSRVEMGKAHDLIRKLQVKDPNKRTGGAVEIKEAWVFGRCQLASNFNT</sequence>
<comment type="catalytic activity">
    <reaction evidence="8">
        <text>L-seryl-[protein] + ATP = O-phospho-L-seryl-[protein] + ADP + H(+)</text>
        <dbReference type="Rhea" id="RHEA:17989"/>
        <dbReference type="Rhea" id="RHEA-COMP:9863"/>
        <dbReference type="Rhea" id="RHEA-COMP:11604"/>
        <dbReference type="ChEBI" id="CHEBI:15378"/>
        <dbReference type="ChEBI" id="CHEBI:29999"/>
        <dbReference type="ChEBI" id="CHEBI:30616"/>
        <dbReference type="ChEBI" id="CHEBI:83421"/>
        <dbReference type="ChEBI" id="CHEBI:456216"/>
        <dbReference type="EC" id="2.7.11.1"/>
    </reaction>
</comment>
<organism evidence="9 10">
    <name type="scientific">Gossypium australe</name>
    <dbReference type="NCBI Taxonomy" id="47621"/>
    <lineage>
        <taxon>Eukaryota</taxon>
        <taxon>Viridiplantae</taxon>
        <taxon>Streptophyta</taxon>
        <taxon>Embryophyta</taxon>
        <taxon>Tracheophyta</taxon>
        <taxon>Spermatophyta</taxon>
        <taxon>Magnoliopsida</taxon>
        <taxon>eudicotyledons</taxon>
        <taxon>Gunneridae</taxon>
        <taxon>Pentapetalae</taxon>
        <taxon>rosids</taxon>
        <taxon>malvids</taxon>
        <taxon>Malvales</taxon>
        <taxon>Malvaceae</taxon>
        <taxon>Malvoideae</taxon>
        <taxon>Gossypium</taxon>
    </lineage>
</organism>
<dbReference type="SUPFAM" id="SSF56112">
    <property type="entry name" value="Protein kinase-like (PK-like)"/>
    <property type="match status" value="1"/>
</dbReference>
<dbReference type="Proteomes" id="UP000325315">
    <property type="component" value="Unassembled WGS sequence"/>
</dbReference>
<accession>A0A5B6X593</accession>
<keyword evidence="3" id="KW-0808">Transferase</keyword>
<dbReference type="GO" id="GO:0004674">
    <property type="term" value="F:protein serine/threonine kinase activity"/>
    <property type="evidence" value="ECO:0007669"/>
    <property type="project" value="UniProtKB-KW"/>
</dbReference>
<dbReference type="OrthoDB" id="1930859at2759"/>
<dbReference type="EMBL" id="SMMG02000001">
    <property type="protein sequence ID" value="KAA3489329.1"/>
    <property type="molecule type" value="Genomic_DNA"/>
</dbReference>
<dbReference type="EC" id="2.7.11.1" evidence="1"/>
<evidence type="ECO:0000256" key="4">
    <source>
        <dbReference type="ARBA" id="ARBA00022741"/>
    </source>
</evidence>
<evidence type="ECO:0000256" key="7">
    <source>
        <dbReference type="ARBA" id="ARBA00047899"/>
    </source>
</evidence>
<proteinExistence type="predicted"/>
<protein>
    <recommendedName>
        <fullName evidence="1">non-specific serine/threonine protein kinase</fullName>
        <ecNumber evidence="1">2.7.11.1</ecNumber>
    </recommendedName>
</protein>
<dbReference type="PANTHER" id="PTHR45637">
    <property type="entry name" value="FLIPPASE KINASE 1-RELATED"/>
    <property type="match status" value="1"/>
</dbReference>
<keyword evidence="10" id="KW-1185">Reference proteome</keyword>
<evidence type="ECO:0000313" key="9">
    <source>
        <dbReference type="EMBL" id="KAA3489329.1"/>
    </source>
</evidence>
<keyword evidence="6" id="KW-0067">ATP-binding</keyword>
<evidence type="ECO:0000256" key="5">
    <source>
        <dbReference type="ARBA" id="ARBA00022777"/>
    </source>
</evidence>
<comment type="caution">
    <text evidence="9">The sequence shown here is derived from an EMBL/GenBank/DDBJ whole genome shotgun (WGS) entry which is preliminary data.</text>
</comment>
<keyword evidence="4" id="KW-0547">Nucleotide-binding</keyword>
<name>A0A5B6X593_9ROSI</name>
<evidence type="ECO:0000256" key="1">
    <source>
        <dbReference type="ARBA" id="ARBA00012513"/>
    </source>
</evidence>
<gene>
    <name evidence="9" type="ORF">EPI10_032968</name>
</gene>
<evidence type="ECO:0000256" key="3">
    <source>
        <dbReference type="ARBA" id="ARBA00022679"/>
    </source>
</evidence>